<protein>
    <submittedName>
        <fullName evidence="4">Phage major capsid protein, HK97 family</fullName>
    </submittedName>
</protein>
<dbReference type="Gene3D" id="3.30.2320.10">
    <property type="entry name" value="hypothetical protein PF0899 domain"/>
    <property type="match status" value="1"/>
</dbReference>
<gene>
    <name evidence="4" type="ORF">SAMN04489747_3463</name>
</gene>
<reference evidence="4 5" key="1">
    <citation type="submission" date="2016-10" db="EMBL/GenBank/DDBJ databases">
        <authorList>
            <person name="de Groot N.N."/>
        </authorList>
    </citation>
    <scope>NUCLEOTIDE SEQUENCE [LARGE SCALE GENOMIC DNA]</scope>
    <source>
        <strain evidence="4 5">MON 2.2</strain>
    </source>
</reference>
<dbReference type="AlphaFoldDB" id="A0A1G7D256"/>
<dbReference type="InterPro" id="IPR024455">
    <property type="entry name" value="Phage_capsid"/>
</dbReference>
<dbReference type="EMBL" id="LT629688">
    <property type="protein sequence ID" value="SDE45609.1"/>
    <property type="molecule type" value="Genomic_DNA"/>
</dbReference>
<evidence type="ECO:0000259" key="3">
    <source>
        <dbReference type="Pfam" id="PF05065"/>
    </source>
</evidence>
<proteinExistence type="predicted"/>
<organism evidence="4 5">
    <name type="scientific">Auraticoccus monumenti</name>
    <dbReference type="NCBI Taxonomy" id="675864"/>
    <lineage>
        <taxon>Bacteria</taxon>
        <taxon>Bacillati</taxon>
        <taxon>Actinomycetota</taxon>
        <taxon>Actinomycetes</taxon>
        <taxon>Propionibacteriales</taxon>
        <taxon>Propionibacteriaceae</taxon>
        <taxon>Auraticoccus</taxon>
    </lineage>
</organism>
<dbReference type="NCBIfam" id="TIGR01554">
    <property type="entry name" value="major_cap_HK97"/>
    <property type="match status" value="1"/>
</dbReference>
<dbReference type="RefSeq" id="WP_090595240.1">
    <property type="nucleotide sequence ID" value="NZ_LT629688.1"/>
</dbReference>
<evidence type="ECO:0000256" key="1">
    <source>
        <dbReference type="ARBA" id="ARBA00004328"/>
    </source>
</evidence>
<dbReference type="Gene3D" id="3.30.2400.10">
    <property type="entry name" value="Major capsid protein gp5"/>
    <property type="match status" value="1"/>
</dbReference>
<accession>A0A1G7D256</accession>
<dbReference type="Pfam" id="PF05065">
    <property type="entry name" value="Phage_capsid"/>
    <property type="match status" value="1"/>
</dbReference>
<evidence type="ECO:0000313" key="5">
    <source>
        <dbReference type="Proteomes" id="UP000198546"/>
    </source>
</evidence>
<evidence type="ECO:0000313" key="4">
    <source>
        <dbReference type="EMBL" id="SDE45609.1"/>
    </source>
</evidence>
<comment type="subcellular location">
    <subcellularLocation>
        <location evidence="1">Virion</location>
    </subcellularLocation>
</comment>
<name>A0A1G7D256_9ACTN</name>
<dbReference type="InterPro" id="IPR054612">
    <property type="entry name" value="Phage_capsid-like_C"/>
</dbReference>
<dbReference type="Proteomes" id="UP000198546">
    <property type="component" value="Chromosome i"/>
</dbReference>
<feature type="region of interest" description="Disordered" evidence="2">
    <location>
        <begin position="171"/>
        <end position="205"/>
    </location>
</feature>
<dbReference type="STRING" id="675864.SAMN04489747_3463"/>
<dbReference type="OrthoDB" id="3233650at2"/>
<dbReference type="SUPFAM" id="SSF56563">
    <property type="entry name" value="Major capsid protein gp5"/>
    <property type="match status" value="1"/>
</dbReference>
<evidence type="ECO:0000256" key="2">
    <source>
        <dbReference type="SAM" id="MobiDB-lite"/>
    </source>
</evidence>
<feature type="domain" description="Phage capsid-like C-terminal" evidence="3">
    <location>
        <begin position="13"/>
        <end position="275"/>
    </location>
</feature>
<keyword evidence="5" id="KW-1185">Reference proteome</keyword>
<sequence>MAMNTETGSALLRPEQVHDLIIKPLQQESAALQTATVVVTDSKDIRIPIWNADPSAAWVQEGQQIPMSDADVDELVVIPSKLAGLSKISREVAEDSSPEASEQVGLGLRGDLQVKLDAAYFGNLAAPASEGLGSLTDEVTTVTGAFTNLDMFAEAAAGVEALGTTVDTWVARPTPPWPSVGSRRPTDPTSRCSPSTPPSPAQPSRIIEGRPLRVTAAVAPGLVWAILRARVHVVTRRDAEVTVDRSWFFTSDSVAVRATMRVGFGFAHPEAVALVTPGQGLSSRMRAGPLLR</sequence>